<gene>
    <name evidence="2" type="ORF">LSTR_LSTR016237</name>
</gene>
<name>A0A482XSI5_LAOST</name>
<dbReference type="Proteomes" id="UP000291343">
    <property type="component" value="Unassembled WGS sequence"/>
</dbReference>
<dbReference type="InParanoid" id="A0A482XSI5"/>
<organism evidence="2 3">
    <name type="scientific">Laodelphax striatellus</name>
    <name type="common">Small brown planthopper</name>
    <name type="synonym">Delphax striatella</name>
    <dbReference type="NCBI Taxonomy" id="195883"/>
    <lineage>
        <taxon>Eukaryota</taxon>
        <taxon>Metazoa</taxon>
        <taxon>Ecdysozoa</taxon>
        <taxon>Arthropoda</taxon>
        <taxon>Hexapoda</taxon>
        <taxon>Insecta</taxon>
        <taxon>Pterygota</taxon>
        <taxon>Neoptera</taxon>
        <taxon>Paraneoptera</taxon>
        <taxon>Hemiptera</taxon>
        <taxon>Auchenorrhyncha</taxon>
        <taxon>Fulgoroidea</taxon>
        <taxon>Delphacidae</taxon>
        <taxon>Criomorphinae</taxon>
        <taxon>Laodelphax</taxon>
    </lineage>
</organism>
<evidence type="ECO:0000256" key="1">
    <source>
        <dbReference type="SAM" id="MobiDB-lite"/>
    </source>
</evidence>
<protein>
    <submittedName>
        <fullName evidence="2">Uncharacterized protein</fullName>
    </submittedName>
</protein>
<sequence length="100" mass="10982">MCFSCDSLDQYVFHVNYQNNVQNYARVPPKQCVQQHTTVLTLWTGFEGGEMRHQLAQETVNASTKTESGFTTSQPPLALPPPPTTAFCIDLPPPTPGGSN</sequence>
<dbReference type="EMBL" id="QKKF02002344">
    <property type="protein sequence ID" value="RZF48439.1"/>
    <property type="molecule type" value="Genomic_DNA"/>
</dbReference>
<evidence type="ECO:0000313" key="3">
    <source>
        <dbReference type="Proteomes" id="UP000291343"/>
    </source>
</evidence>
<accession>A0A482XSI5</accession>
<reference evidence="2 3" key="1">
    <citation type="journal article" date="2017" name="Gigascience">
        <title>Genome sequence of the small brown planthopper, Laodelphax striatellus.</title>
        <authorList>
            <person name="Zhu J."/>
            <person name="Jiang F."/>
            <person name="Wang X."/>
            <person name="Yang P."/>
            <person name="Bao Y."/>
            <person name="Zhao W."/>
            <person name="Wang W."/>
            <person name="Lu H."/>
            <person name="Wang Q."/>
            <person name="Cui N."/>
            <person name="Li J."/>
            <person name="Chen X."/>
            <person name="Luo L."/>
            <person name="Yu J."/>
            <person name="Kang L."/>
            <person name="Cui F."/>
        </authorList>
    </citation>
    <scope>NUCLEOTIDE SEQUENCE [LARGE SCALE GENOMIC DNA]</scope>
    <source>
        <strain evidence="2">Lst14</strain>
    </source>
</reference>
<proteinExistence type="predicted"/>
<evidence type="ECO:0000313" key="2">
    <source>
        <dbReference type="EMBL" id="RZF48439.1"/>
    </source>
</evidence>
<dbReference type="AlphaFoldDB" id="A0A482XSI5"/>
<comment type="caution">
    <text evidence="2">The sequence shown here is derived from an EMBL/GenBank/DDBJ whole genome shotgun (WGS) entry which is preliminary data.</text>
</comment>
<feature type="compositionally biased region" description="Polar residues" evidence="1">
    <location>
        <begin position="59"/>
        <end position="74"/>
    </location>
</feature>
<keyword evidence="3" id="KW-1185">Reference proteome</keyword>
<feature type="region of interest" description="Disordered" evidence="1">
    <location>
        <begin position="59"/>
        <end position="85"/>
    </location>
</feature>